<dbReference type="InterPro" id="IPR027417">
    <property type="entry name" value="P-loop_NTPase"/>
</dbReference>
<dbReference type="PANTHER" id="PTHR35894:SF1">
    <property type="entry name" value="PHOSPHORIBULOKINASE _ URIDINE KINASE FAMILY"/>
    <property type="match status" value="1"/>
</dbReference>
<accession>A0A368KL54</accession>
<reference evidence="2 3" key="1">
    <citation type="submission" date="2018-07" db="EMBL/GenBank/DDBJ databases">
        <title>Comparative genomes isolates from brazilian mangrove.</title>
        <authorList>
            <person name="De Araujo J.E."/>
            <person name="Taketani R.G."/>
            <person name="Silva M.C.P."/>
            <person name="Lourenco M.V."/>
            <person name="Oliveira V.M."/>
            <person name="Andreote F.D."/>
        </authorList>
    </citation>
    <scope>NUCLEOTIDE SEQUENCE [LARGE SCALE GENOMIC DNA]</scope>
    <source>
        <strain evidence="2 3">HEX PRIS-MGV</strain>
    </source>
</reference>
<evidence type="ECO:0000259" key="1">
    <source>
        <dbReference type="Pfam" id="PF13401"/>
    </source>
</evidence>
<dbReference type="GO" id="GO:0005524">
    <property type="term" value="F:ATP binding"/>
    <property type="evidence" value="ECO:0007669"/>
    <property type="project" value="UniProtKB-KW"/>
</dbReference>
<dbReference type="EMBL" id="QPEX01000046">
    <property type="protein sequence ID" value="RCS40488.1"/>
    <property type="molecule type" value="Genomic_DNA"/>
</dbReference>
<protein>
    <submittedName>
        <fullName evidence="2">ATP-binding protein</fullName>
    </submittedName>
</protein>
<name>A0A368KL54_9BACT</name>
<dbReference type="AlphaFoldDB" id="A0A368KL54"/>
<gene>
    <name evidence="2" type="ORF">DTL42_24240</name>
</gene>
<sequence length="317" mass="35357">MLGFRFGERDFATAGWLFQKKSFRHTALLARDQDCVKTAGGFYRNKLVAGMPCAPMLALVRYASSLQLIVAPMSPFFESPAYLEAVARLEYALERHDRVAILTGVLGCGKTTLLEKWTSTLRRRGAVVAYLRTPGTFEHDFLWELAIQLKANVGLATTPPELWFQIREQLTAYALEQRQIVIVVDHIEEITRETADVLLTLVRLHCGTDTEASLILSVDSQQLQTFDTRLLKLADLKIELEAWNSEDIAQYTAAYQAAHPEANLSLDSAAVEAVSRYSEGLPRVISQILDLSRLAMSAEDSPTVTPATVEAIRQELL</sequence>
<comment type="caution">
    <text evidence="2">The sequence shown here is derived from an EMBL/GenBank/DDBJ whole genome shotgun (WGS) entry which is preliminary data.</text>
</comment>
<organism evidence="2 3">
    <name type="scientific">Bremerella cremea</name>
    <dbReference type="NCBI Taxonomy" id="1031537"/>
    <lineage>
        <taxon>Bacteria</taxon>
        <taxon>Pseudomonadati</taxon>
        <taxon>Planctomycetota</taxon>
        <taxon>Planctomycetia</taxon>
        <taxon>Pirellulales</taxon>
        <taxon>Pirellulaceae</taxon>
        <taxon>Bremerella</taxon>
    </lineage>
</organism>
<feature type="domain" description="ORC1/DEAH AAA+ ATPase" evidence="1">
    <location>
        <begin position="96"/>
        <end position="217"/>
    </location>
</feature>
<dbReference type="Proteomes" id="UP000253562">
    <property type="component" value="Unassembled WGS sequence"/>
</dbReference>
<keyword evidence="2" id="KW-0067">ATP-binding</keyword>
<dbReference type="GO" id="GO:0016887">
    <property type="term" value="F:ATP hydrolysis activity"/>
    <property type="evidence" value="ECO:0007669"/>
    <property type="project" value="InterPro"/>
</dbReference>
<dbReference type="InterPro" id="IPR049945">
    <property type="entry name" value="AAA_22"/>
</dbReference>
<dbReference type="Pfam" id="PF13401">
    <property type="entry name" value="AAA_22"/>
    <property type="match status" value="1"/>
</dbReference>
<proteinExistence type="predicted"/>
<dbReference type="SUPFAM" id="SSF52540">
    <property type="entry name" value="P-loop containing nucleoside triphosphate hydrolases"/>
    <property type="match status" value="1"/>
</dbReference>
<evidence type="ECO:0000313" key="2">
    <source>
        <dbReference type="EMBL" id="RCS40488.1"/>
    </source>
</evidence>
<dbReference type="InterPro" id="IPR052026">
    <property type="entry name" value="ExeA_AAA_ATPase_DNA-bind"/>
</dbReference>
<evidence type="ECO:0000313" key="3">
    <source>
        <dbReference type="Proteomes" id="UP000253562"/>
    </source>
</evidence>
<keyword evidence="2" id="KW-0547">Nucleotide-binding</keyword>
<dbReference type="Gene3D" id="3.40.50.300">
    <property type="entry name" value="P-loop containing nucleotide triphosphate hydrolases"/>
    <property type="match status" value="1"/>
</dbReference>
<dbReference type="PANTHER" id="PTHR35894">
    <property type="entry name" value="GENERAL SECRETION PATHWAY PROTEIN A-RELATED"/>
    <property type="match status" value="1"/>
</dbReference>